<dbReference type="GO" id="GO:0005886">
    <property type="term" value="C:plasma membrane"/>
    <property type="evidence" value="ECO:0007669"/>
    <property type="project" value="InterPro"/>
</dbReference>
<organism evidence="7 8">
    <name type="scientific">Dialister succinatiphilus YIT 11850</name>
    <dbReference type="NCBI Taxonomy" id="742743"/>
    <lineage>
        <taxon>Bacteria</taxon>
        <taxon>Bacillati</taxon>
        <taxon>Bacillota</taxon>
        <taxon>Negativicutes</taxon>
        <taxon>Veillonellales</taxon>
        <taxon>Veillonellaceae</taxon>
        <taxon>Dialister</taxon>
    </lineage>
</organism>
<dbReference type="eggNOG" id="COG2911">
    <property type="taxonomic scope" value="Bacteria"/>
</dbReference>
<dbReference type="RefSeq" id="WP_008858921.1">
    <property type="nucleotide sequence ID" value="NZ_JH591187.1"/>
</dbReference>
<keyword evidence="3 5" id="KW-1133">Transmembrane helix</keyword>
<dbReference type="InterPro" id="IPR007452">
    <property type="entry name" value="TamB_C"/>
</dbReference>
<dbReference type="OrthoDB" id="3034030at2"/>
<comment type="caution">
    <text evidence="7">The sequence shown here is derived from an EMBL/GenBank/DDBJ whole genome shotgun (WGS) entry which is preliminary data.</text>
</comment>
<keyword evidence="2 5" id="KW-0812">Transmembrane</keyword>
<dbReference type="PATRIC" id="fig|742743.3.peg.427"/>
<evidence type="ECO:0000256" key="1">
    <source>
        <dbReference type="ARBA" id="ARBA00004167"/>
    </source>
</evidence>
<evidence type="ECO:0000259" key="6">
    <source>
        <dbReference type="Pfam" id="PF04357"/>
    </source>
</evidence>
<evidence type="ECO:0000256" key="2">
    <source>
        <dbReference type="ARBA" id="ARBA00022692"/>
    </source>
</evidence>
<comment type="subcellular location">
    <subcellularLocation>
        <location evidence="1">Membrane</location>
        <topology evidence="1">Single-pass membrane protein</topology>
    </subcellularLocation>
</comment>
<proteinExistence type="predicted"/>
<dbReference type="HOGENOM" id="CLU_004587_0_0_9"/>
<dbReference type="PANTHER" id="PTHR36985">
    <property type="entry name" value="TRANSLOCATION AND ASSEMBLY MODULE SUBUNIT TAMB"/>
    <property type="match status" value="1"/>
</dbReference>
<evidence type="ECO:0000256" key="4">
    <source>
        <dbReference type="ARBA" id="ARBA00023136"/>
    </source>
</evidence>
<gene>
    <name evidence="7" type="ORF">HMPREF9453_00415</name>
</gene>
<dbReference type="PANTHER" id="PTHR36985:SF1">
    <property type="entry name" value="TRANSLOCATION AND ASSEMBLY MODULE SUBUNIT TAMB"/>
    <property type="match status" value="1"/>
</dbReference>
<name>H1CYH7_9FIRM</name>
<dbReference type="Pfam" id="PF04357">
    <property type="entry name" value="TamB"/>
    <property type="match status" value="1"/>
</dbReference>
<reference evidence="7 8" key="1">
    <citation type="submission" date="2011-11" db="EMBL/GenBank/DDBJ databases">
        <title>The Genome Sequence of Dialister succinatiphilus YIT 11850.</title>
        <authorList>
            <consortium name="The Broad Institute Genome Sequencing Platform"/>
            <person name="Earl A."/>
            <person name="Ward D."/>
            <person name="Feldgarden M."/>
            <person name="Gevers D."/>
            <person name="Morotomi M."/>
            <person name="Young S.K."/>
            <person name="Zeng Q."/>
            <person name="Gargeya S."/>
            <person name="Fitzgerald M."/>
            <person name="Haas B."/>
            <person name="Abouelleil A."/>
            <person name="Alvarado L."/>
            <person name="Arachchi H.M."/>
            <person name="Berlin A."/>
            <person name="Brown A."/>
            <person name="Chapman S.B."/>
            <person name="Dunbar C."/>
            <person name="Gearin G."/>
            <person name="Goldberg J."/>
            <person name="Griggs A."/>
            <person name="Gujja S."/>
            <person name="Heiman D."/>
            <person name="Howarth C."/>
            <person name="Lui A."/>
            <person name="MacDonald P.J.P."/>
            <person name="Montmayeur A."/>
            <person name="Murphy C."/>
            <person name="Neiman D."/>
            <person name="Pearson M."/>
            <person name="Priest M."/>
            <person name="Roberts A."/>
            <person name="Saif S."/>
            <person name="Shea T."/>
            <person name="Sisk P."/>
            <person name="Stolte C."/>
            <person name="Sykes S."/>
            <person name="Wortman J."/>
            <person name="Nusbaum C."/>
            <person name="Birren B."/>
        </authorList>
    </citation>
    <scope>NUCLEOTIDE SEQUENCE [LARGE SCALE GENOMIC DNA]</scope>
    <source>
        <strain evidence="7 8">YIT 11850</strain>
    </source>
</reference>
<feature type="transmembrane region" description="Helical" evidence="5">
    <location>
        <begin position="7"/>
        <end position="27"/>
    </location>
</feature>
<evidence type="ECO:0000313" key="8">
    <source>
        <dbReference type="Proteomes" id="UP000003277"/>
    </source>
</evidence>
<dbReference type="GO" id="GO:0009306">
    <property type="term" value="P:protein secretion"/>
    <property type="evidence" value="ECO:0007669"/>
    <property type="project" value="InterPro"/>
</dbReference>
<dbReference type="GO" id="GO:0097347">
    <property type="term" value="C:TAM protein secretion complex"/>
    <property type="evidence" value="ECO:0007669"/>
    <property type="project" value="TreeGrafter"/>
</dbReference>
<evidence type="ECO:0000256" key="5">
    <source>
        <dbReference type="SAM" id="Phobius"/>
    </source>
</evidence>
<evidence type="ECO:0000256" key="3">
    <source>
        <dbReference type="ARBA" id="ARBA00022989"/>
    </source>
</evidence>
<evidence type="ECO:0000313" key="7">
    <source>
        <dbReference type="EMBL" id="EHO63658.1"/>
    </source>
</evidence>
<dbReference type="EMBL" id="ADLT01000014">
    <property type="protein sequence ID" value="EHO63658.1"/>
    <property type="molecule type" value="Genomic_DNA"/>
</dbReference>
<keyword evidence="8" id="KW-1185">Reference proteome</keyword>
<accession>H1CYH7</accession>
<dbReference type="Proteomes" id="UP000003277">
    <property type="component" value="Unassembled WGS sequence"/>
</dbReference>
<dbReference type="STRING" id="742743.HMPREF9453_00415"/>
<feature type="domain" description="Translocation and assembly module TamB C-terminal" evidence="6">
    <location>
        <begin position="1134"/>
        <end position="1464"/>
    </location>
</feature>
<sequence length="1464" mass="156047">MNSKIKWWLNGIAAFIFVLLCAIYLLIRPIIVQNLEPVLKEQLGARVNGTLSWQAMDLDPDLNLSFTNLELKDENGSDVLSTPTLTVGWTLSSLYNYLINHAGVASVVKDVTVEDPELSLAQKADGTWNVSNLLKPSDSSDSGVFTGKVIISGGTAKVKTNAAGELAFSSLNGSFAWDENSAITGGLKGTFLDSAFKSSLDYKDSNHLEINVSTDPIPLQSLEPLLDAFPQLQNKLTLEDGTGKVTDAKIWKSDGAVAYRVTGSFNHAALSYDNYVLADGAAFFNIENGLVSLSQVSGTVNGQKLSGEVSVDATGESPVFEGNVFLHKVDLTAFLPEEGISGILDGNVNFSGTTDNPSVSGALTGERLSYEGYDVERAKAVFAYHDDQLTLSQLEADRDGGHVEGKASYDRRSGDFYANLLADHINLEGLPLPSPVSGVVSGYGMVEGNLLNGSLSLRKASASLEGTGLSYENMAAESLSGFGSYNGTNWQVTALGSGISYDGLSFDSISFSAENENGLIQVPYLSGAGAEGFFTGNGYYSDEGMNFDVEVSDMDVSHLSSFAGVDLGGRVWAKAHVTGTLDHPEGTADFRAQNGYVRNASFDRVAGHAVLAEGNASISSLTWDGPSGHHRVSGTIGMDAPHAINLSVKTSQTRIESLLSLANLDYPLTGWISNDLSLTGSLENPQVSGDFHAWSGSVAGELFQSISGKYSYDGHDVTLENCLGYIYDGTALVNGKIRGKDLELEASLTDISMERMLPGRGIEGSLSLLGHVRGTVDSPVFDGMASTREITIGGNTIRNVSAGIHYKDGLVSLDEGSFRQKEGTFTWKGSYNTHSGAMNGLLEFSSWNIRDIMKFFNRDVSGVDGKVEGSMRISGTTESPNVDFNAHVLGGHLGDAVLGEGKVDFSYMNGALSIRECQIPIGSGVLAAQGSMNSAGDLDIQAAARDMDISWIPQVLGKKDMSIGGKLTAAVILSGNKKAPVADISVGIDNPRYGDISFDSLSLMANAANNVVTVQNGLISRGQYRASMKGTLPGNVFTGSTTDKAVPLNLDINLDEADMNMLAIFFKPVTAASGPIHGHLTVAGSYDNPLLLGGINVKDGSLSLMTMNEAITPVNMNLTFSGNESHLEGSAAFGGGSLTVNGDVSFDHMKIGNYKGELHIHTPSINSTYYKGSLDGDFTFGEIERFARPGITGTLKAENAVADIPFTLLGDSGNTSLDVLTKIDVTIGNNVRLYNSALYDMMVKGNLSILGPLSAPVVTGRVNAEKGTVKINTTEFKMNEANAIWGGEPGSLLPDIHAKAFTKVGHYGITAELDGPPGNMKTTFHSEPALNDTQILMLLTLHQNPDDKDSSGAMEGALFNAGLTMLFGNGVQDFLQDKIGLDQISITSSLTDYYDNVDDNNDSYYYIKIGKYLFNDFMLTATMGMNNDEKSIGAHYDLNSRVGLSSWYNSNHDSYVGTDWSFKF</sequence>
<protein>
    <recommendedName>
        <fullName evidence="6">Translocation and assembly module TamB C-terminal domain-containing protein</fullName>
    </recommendedName>
</protein>
<keyword evidence="4 5" id="KW-0472">Membrane</keyword>